<gene>
    <name evidence="4" type="ORF">FHX52_4061</name>
</gene>
<protein>
    <submittedName>
        <fullName evidence="4">Peptidoglycan hydrolase-like protein with peptidoglycan-binding domain</fullName>
    </submittedName>
</protein>
<evidence type="ECO:0000259" key="3">
    <source>
        <dbReference type="Pfam" id="PF01471"/>
    </source>
</evidence>
<dbReference type="SUPFAM" id="SSF47090">
    <property type="entry name" value="PGBD-like"/>
    <property type="match status" value="2"/>
</dbReference>
<accession>A0A543PL97</accession>
<dbReference type="InterPro" id="IPR002477">
    <property type="entry name" value="Peptidoglycan-bd-like"/>
</dbReference>
<dbReference type="GO" id="GO:0016787">
    <property type="term" value="F:hydrolase activity"/>
    <property type="evidence" value="ECO:0007669"/>
    <property type="project" value="UniProtKB-KW"/>
</dbReference>
<organism evidence="4 5">
    <name type="scientific">Humibacillus xanthopallidus</name>
    <dbReference type="NCBI Taxonomy" id="412689"/>
    <lineage>
        <taxon>Bacteria</taxon>
        <taxon>Bacillati</taxon>
        <taxon>Actinomycetota</taxon>
        <taxon>Actinomycetes</taxon>
        <taxon>Micrococcales</taxon>
        <taxon>Intrasporangiaceae</taxon>
        <taxon>Humibacillus</taxon>
    </lineage>
</organism>
<feature type="signal peptide" evidence="2">
    <location>
        <begin position="1"/>
        <end position="45"/>
    </location>
</feature>
<keyword evidence="4" id="KW-0378">Hydrolase</keyword>
<evidence type="ECO:0000256" key="2">
    <source>
        <dbReference type="SAM" id="SignalP"/>
    </source>
</evidence>
<dbReference type="InterPro" id="IPR036366">
    <property type="entry name" value="PGBDSf"/>
</dbReference>
<sequence length="264" mass="26280">MAPRTTDGSAQRRGTARSPLSALSALSVLALLGTLTACGPSSAPAASASAATATATASAVAPVAAGTTAVAAPGTVTAAPLSPEPAPTATSSAASPGSAASEPAQADVQGTCERTLTAYPLLEPSAKGAAVRTLQCFLNDADYGPVLVDGVYGRQTRAAVTRVESGFEGAPPHPGRIDRGMWVLLISRSMGTATLRQGAKGPEVTTLQRALRAAGGTIAVDGVFGPQTTGVVKQFQKANSITVDGVVGEETYFFLKSGGVITRG</sequence>
<dbReference type="Gene3D" id="1.10.101.10">
    <property type="entry name" value="PGBD-like superfamily/PGBD"/>
    <property type="match status" value="2"/>
</dbReference>
<evidence type="ECO:0000313" key="5">
    <source>
        <dbReference type="Proteomes" id="UP000320085"/>
    </source>
</evidence>
<reference evidence="4 5" key="1">
    <citation type="submission" date="2019-06" db="EMBL/GenBank/DDBJ databases">
        <title>Sequencing the genomes of 1000 actinobacteria strains.</title>
        <authorList>
            <person name="Klenk H.-P."/>
        </authorList>
    </citation>
    <scope>NUCLEOTIDE SEQUENCE [LARGE SCALE GENOMIC DNA]</scope>
    <source>
        <strain evidence="4 5">DSM 21776</strain>
    </source>
</reference>
<dbReference type="OrthoDB" id="3719185at2"/>
<dbReference type="InterPro" id="IPR036365">
    <property type="entry name" value="PGBD-like_sf"/>
</dbReference>
<dbReference type="AlphaFoldDB" id="A0A543PL97"/>
<keyword evidence="2" id="KW-0732">Signal</keyword>
<feature type="domain" description="Peptidoglycan binding-like" evidence="3">
    <location>
        <begin position="201"/>
        <end position="252"/>
    </location>
</feature>
<dbReference type="EMBL" id="VFQF01000003">
    <property type="protein sequence ID" value="TQN44840.1"/>
    <property type="molecule type" value="Genomic_DNA"/>
</dbReference>
<feature type="domain" description="Peptidoglycan binding-like" evidence="3">
    <location>
        <begin position="128"/>
        <end position="162"/>
    </location>
</feature>
<proteinExistence type="predicted"/>
<dbReference type="Proteomes" id="UP000320085">
    <property type="component" value="Unassembled WGS sequence"/>
</dbReference>
<feature type="compositionally biased region" description="Low complexity" evidence="1">
    <location>
        <begin position="78"/>
        <end position="106"/>
    </location>
</feature>
<name>A0A543PL97_9MICO</name>
<evidence type="ECO:0000256" key="1">
    <source>
        <dbReference type="SAM" id="MobiDB-lite"/>
    </source>
</evidence>
<feature type="chain" id="PRO_5022221489" evidence="2">
    <location>
        <begin position="46"/>
        <end position="264"/>
    </location>
</feature>
<dbReference type="Pfam" id="PF01471">
    <property type="entry name" value="PG_binding_1"/>
    <property type="match status" value="2"/>
</dbReference>
<evidence type="ECO:0000313" key="4">
    <source>
        <dbReference type="EMBL" id="TQN44840.1"/>
    </source>
</evidence>
<comment type="caution">
    <text evidence="4">The sequence shown here is derived from an EMBL/GenBank/DDBJ whole genome shotgun (WGS) entry which is preliminary data.</text>
</comment>
<feature type="region of interest" description="Disordered" evidence="1">
    <location>
        <begin position="78"/>
        <end position="109"/>
    </location>
</feature>
<dbReference type="RefSeq" id="WP_141824141.1">
    <property type="nucleotide sequence ID" value="NZ_BAAAQC010000009.1"/>
</dbReference>